<dbReference type="Proteomes" id="UP000269019">
    <property type="component" value="Chromosome"/>
</dbReference>
<name>A0A3G6J4U1_9CORY</name>
<proteinExistence type="predicted"/>
<gene>
    <name evidence="2" type="ORF">CCHOA_02800</name>
</gene>
<dbReference type="AlphaFoldDB" id="A0A3G6J4U1"/>
<evidence type="ECO:0000313" key="2">
    <source>
        <dbReference type="EMBL" id="AZA12976.1"/>
    </source>
</evidence>
<dbReference type="EMBL" id="CP033896">
    <property type="protein sequence ID" value="AZA12976.1"/>
    <property type="molecule type" value="Genomic_DNA"/>
</dbReference>
<evidence type="ECO:0000256" key="1">
    <source>
        <dbReference type="SAM" id="MobiDB-lite"/>
    </source>
</evidence>
<reference evidence="2 3" key="1">
    <citation type="submission" date="2018-11" db="EMBL/GenBank/DDBJ databases">
        <authorList>
            <person name="Kleinhagauer T."/>
            <person name="Glaeser S.P."/>
            <person name="Spergser J."/>
            <person name="Ruckert C."/>
            <person name="Kaempfer P."/>
            <person name="Busse H.-J."/>
        </authorList>
    </citation>
    <scope>NUCLEOTIDE SEQUENCE [LARGE SCALE GENOMIC DNA]</scope>
    <source>
        <strain evidence="2 3">200CH</strain>
    </source>
</reference>
<feature type="region of interest" description="Disordered" evidence="1">
    <location>
        <begin position="42"/>
        <end position="62"/>
    </location>
</feature>
<evidence type="ECO:0000313" key="3">
    <source>
        <dbReference type="Proteomes" id="UP000269019"/>
    </source>
</evidence>
<organism evidence="2 3">
    <name type="scientific">Corynebacterium choanae</name>
    <dbReference type="NCBI Taxonomy" id="1862358"/>
    <lineage>
        <taxon>Bacteria</taxon>
        <taxon>Bacillati</taxon>
        <taxon>Actinomycetota</taxon>
        <taxon>Actinomycetes</taxon>
        <taxon>Mycobacteriales</taxon>
        <taxon>Corynebacteriaceae</taxon>
        <taxon>Corynebacterium</taxon>
    </lineage>
</organism>
<sequence length="62" mass="6902">MNALTFPLEPAGVQDGRMSFDLLMKHPEYVARLDHVVATYQDSQRGTARLSSSRSRLHGGQT</sequence>
<dbReference type="KEGG" id="ccho:CCHOA_02800"/>
<protein>
    <submittedName>
        <fullName evidence="2">Uncharacterized protein</fullName>
    </submittedName>
</protein>
<keyword evidence="3" id="KW-1185">Reference proteome</keyword>
<accession>A0A3G6J4U1</accession>